<reference evidence="1 2" key="1">
    <citation type="submission" date="2019-07" db="EMBL/GenBank/DDBJ databases">
        <title>WGS assembly of Gossypium mustelinum.</title>
        <authorList>
            <person name="Chen Z.J."/>
            <person name="Sreedasyam A."/>
            <person name="Ando A."/>
            <person name="Song Q."/>
            <person name="De L."/>
            <person name="Hulse-Kemp A."/>
            <person name="Ding M."/>
            <person name="Ye W."/>
            <person name="Kirkbride R."/>
            <person name="Jenkins J."/>
            <person name="Plott C."/>
            <person name="Lovell J."/>
            <person name="Lin Y.-M."/>
            <person name="Vaughn R."/>
            <person name="Liu B."/>
            <person name="Li W."/>
            <person name="Simpson S."/>
            <person name="Scheffler B."/>
            <person name="Saski C."/>
            <person name="Grover C."/>
            <person name="Hu G."/>
            <person name="Conover J."/>
            <person name="Carlson J."/>
            <person name="Shu S."/>
            <person name="Boston L."/>
            <person name="Williams M."/>
            <person name="Peterson D."/>
            <person name="Mcgee K."/>
            <person name="Jones D."/>
            <person name="Wendel J."/>
            <person name="Stelly D."/>
            <person name="Grimwood J."/>
            <person name="Schmutz J."/>
        </authorList>
    </citation>
    <scope>NUCLEOTIDE SEQUENCE [LARGE SCALE GENOMIC DNA]</scope>
    <source>
        <strain evidence="1">1408120.09</strain>
    </source>
</reference>
<name>A0A5D2S290_GOSMU</name>
<dbReference type="EMBL" id="CM017661">
    <property type="protein sequence ID" value="TYI47111.1"/>
    <property type="molecule type" value="Genomic_DNA"/>
</dbReference>
<dbReference type="Proteomes" id="UP000323597">
    <property type="component" value="Chromosome D13"/>
</dbReference>
<protein>
    <submittedName>
        <fullName evidence="1">Uncharacterized protein</fullName>
    </submittedName>
</protein>
<dbReference type="AlphaFoldDB" id="A0A5D2S290"/>
<organism evidence="1 2">
    <name type="scientific">Gossypium mustelinum</name>
    <name type="common">Cotton</name>
    <name type="synonym">Gossypium caicoense</name>
    <dbReference type="NCBI Taxonomy" id="34275"/>
    <lineage>
        <taxon>Eukaryota</taxon>
        <taxon>Viridiplantae</taxon>
        <taxon>Streptophyta</taxon>
        <taxon>Embryophyta</taxon>
        <taxon>Tracheophyta</taxon>
        <taxon>Spermatophyta</taxon>
        <taxon>Magnoliopsida</taxon>
        <taxon>eudicotyledons</taxon>
        <taxon>Gunneridae</taxon>
        <taxon>Pentapetalae</taxon>
        <taxon>rosids</taxon>
        <taxon>malvids</taxon>
        <taxon>Malvales</taxon>
        <taxon>Malvaceae</taxon>
        <taxon>Malvoideae</taxon>
        <taxon>Gossypium</taxon>
    </lineage>
</organism>
<sequence length="52" mass="6137">MVKEVLKQVVYLYGDLDLTIIEVRKLPNFPRDRKIMTNKFPLIMSTQQRGSL</sequence>
<evidence type="ECO:0000313" key="1">
    <source>
        <dbReference type="EMBL" id="TYI47111.1"/>
    </source>
</evidence>
<evidence type="ECO:0000313" key="2">
    <source>
        <dbReference type="Proteomes" id="UP000323597"/>
    </source>
</evidence>
<gene>
    <name evidence="1" type="ORF">E1A91_D13G150200v1</name>
</gene>
<accession>A0A5D2S290</accession>
<keyword evidence="2" id="KW-1185">Reference proteome</keyword>
<proteinExistence type="predicted"/>